<evidence type="ECO:0000313" key="2">
    <source>
        <dbReference type="EMBL" id="KAG8082117.1"/>
    </source>
</evidence>
<reference evidence="2" key="1">
    <citation type="journal article" date="2021" name="bioRxiv">
        <title>Whole Genome Assembly and Annotation of Northern Wild Rice, Zizania palustris L., Supports a Whole Genome Duplication in the Zizania Genus.</title>
        <authorList>
            <person name="Haas M."/>
            <person name="Kono T."/>
            <person name="Macchietto M."/>
            <person name="Millas R."/>
            <person name="McGilp L."/>
            <person name="Shao M."/>
            <person name="Duquette J."/>
            <person name="Hirsch C.N."/>
            <person name="Kimball J."/>
        </authorList>
    </citation>
    <scope>NUCLEOTIDE SEQUENCE</scope>
    <source>
        <tissue evidence="2">Fresh leaf tissue</tissue>
    </source>
</reference>
<feature type="region of interest" description="Disordered" evidence="1">
    <location>
        <begin position="43"/>
        <end position="109"/>
    </location>
</feature>
<keyword evidence="3" id="KW-1185">Reference proteome</keyword>
<gene>
    <name evidence="2" type="ORF">GUJ93_ZPchr0014g46821</name>
</gene>
<evidence type="ECO:0000256" key="1">
    <source>
        <dbReference type="SAM" id="MobiDB-lite"/>
    </source>
</evidence>
<sequence>MLGCGGEIDDKDIVLPAAVVALDEVGGPAKGLRRARSTLGLPAAPAQDAAKAHRASLRPCLRSPPPTRAPPRAPGASATAGRGTRLRWFFPMPSRPDRRSSPQRDTCGSGWRRSWRWRMTRRWESTAPPRPDVIQVTVVVPPKQPAPAAAINKKKQPLVTVQVKWGNIVVGLEVSDLLPMKELCAELAAAAAKLPLPKDGGVFDGSRDLAGGAGGGGRRALRSRVVV</sequence>
<dbReference type="AlphaFoldDB" id="A0A8J5TB51"/>
<feature type="compositionally biased region" description="Low complexity" evidence="1">
    <location>
        <begin position="74"/>
        <end position="83"/>
    </location>
</feature>
<evidence type="ECO:0000313" key="3">
    <source>
        <dbReference type="Proteomes" id="UP000729402"/>
    </source>
</evidence>
<organism evidence="2 3">
    <name type="scientific">Zizania palustris</name>
    <name type="common">Northern wild rice</name>
    <dbReference type="NCBI Taxonomy" id="103762"/>
    <lineage>
        <taxon>Eukaryota</taxon>
        <taxon>Viridiplantae</taxon>
        <taxon>Streptophyta</taxon>
        <taxon>Embryophyta</taxon>
        <taxon>Tracheophyta</taxon>
        <taxon>Spermatophyta</taxon>
        <taxon>Magnoliopsida</taxon>
        <taxon>Liliopsida</taxon>
        <taxon>Poales</taxon>
        <taxon>Poaceae</taxon>
        <taxon>BOP clade</taxon>
        <taxon>Oryzoideae</taxon>
        <taxon>Oryzeae</taxon>
        <taxon>Zizaniinae</taxon>
        <taxon>Zizania</taxon>
    </lineage>
</organism>
<comment type="caution">
    <text evidence="2">The sequence shown here is derived from an EMBL/GenBank/DDBJ whole genome shotgun (WGS) entry which is preliminary data.</text>
</comment>
<dbReference type="EMBL" id="JAAALK010000086">
    <property type="protein sequence ID" value="KAG8082117.1"/>
    <property type="molecule type" value="Genomic_DNA"/>
</dbReference>
<dbReference type="Proteomes" id="UP000729402">
    <property type="component" value="Unassembled WGS sequence"/>
</dbReference>
<reference evidence="2" key="2">
    <citation type="submission" date="2021-02" db="EMBL/GenBank/DDBJ databases">
        <authorList>
            <person name="Kimball J.A."/>
            <person name="Haas M.W."/>
            <person name="Macchietto M."/>
            <person name="Kono T."/>
            <person name="Duquette J."/>
            <person name="Shao M."/>
        </authorList>
    </citation>
    <scope>NUCLEOTIDE SEQUENCE</scope>
    <source>
        <tissue evidence="2">Fresh leaf tissue</tissue>
    </source>
</reference>
<name>A0A8J5TB51_ZIZPA</name>
<feature type="compositionally biased region" description="Pro residues" evidence="1">
    <location>
        <begin position="62"/>
        <end position="73"/>
    </location>
</feature>
<proteinExistence type="predicted"/>
<accession>A0A8J5TB51</accession>
<protein>
    <submittedName>
        <fullName evidence="2">Uncharacterized protein</fullName>
    </submittedName>
</protein>